<dbReference type="Proteomes" id="UP001446871">
    <property type="component" value="Unassembled WGS sequence"/>
</dbReference>
<proteinExistence type="predicted"/>
<accession>A0ABR1U526</accession>
<feature type="transmembrane region" description="Helical" evidence="1">
    <location>
        <begin position="135"/>
        <end position="156"/>
    </location>
</feature>
<dbReference type="EMBL" id="JAQQWM010000008">
    <property type="protein sequence ID" value="KAK8054000.1"/>
    <property type="molecule type" value="Genomic_DNA"/>
</dbReference>
<evidence type="ECO:0000313" key="3">
    <source>
        <dbReference type="Proteomes" id="UP001446871"/>
    </source>
</evidence>
<name>A0ABR1U526_9PEZI</name>
<gene>
    <name evidence="2" type="ORF">PG996_013301</name>
</gene>
<keyword evidence="1" id="KW-0812">Transmembrane</keyword>
<comment type="caution">
    <text evidence="2">The sequence shown here is derived from an EMBL/GenBank/DDBJ whole genome shotgun (WGS) entry which is preliminary data.</text>
</comment>
<sequence length="157" mass="14605">MSAKCAESRPARPPPKPLWKHDVVIIELGGNGGVGAASSAAAVTVTNKNTVTTLTTVTPAAGALVTAPPAAPALATGGAKAGLPAVNAGLNATTTGNVLGVGKQGTATGAPVKAPTAPPGGLPVTAGAAHIASPIGGLVGSVAMLFLAGAAGALVIA</sequence>
<keyword evidence="3" id="KW-1185">Reference proteome</keyword>
<organism evidence="2 3">
    <name type="scientific">Apiospora saccharicola</name>
    <dbReference type="NCBI Taxonomy" id="335842"/>
    <lineage>
        <taxon>Eukaryota</taxon>
        <taxon>Fungi</taxon>
        <taxon>Dikarya</taxon>
        <taxon>Ascomycota</taxon>
        <taxon>Pezizomycotina</taxon>
        <taxon>Sordariomycetes</taxon>
        <taxon>Xylariomycetidae</taxon>
        <taxon>Amphisphaeriales</taxon>
        <taxon>Apiosporaceae</taxon>
        <taxon>Apiospora</taxon>
    </lineage>
</organism>
<keyword evidence="1" id="KW-0472">Membrane</keyword>
<evidence type="ECO:0000313" key="2">
    <source>
        <dbReference type="EMBL" id="KAK8054000.1"/>
    </source>
</evidence>
<keyword evidence="1" id="KW-1133">Transmembrane helix</keyword>
<evidence type="ECO:0000256" key="1">
    <source>
        <dbReference type="SAM" id="Phobius"/>
    </source>
</evidence>
<reference evidence="2 3" key="1">
    <citation type="submission" date="2023-01" db="EMBL/GenBank/DDBJ databases">
        <title>Analysis of 21 Apiospora genomes using comparative genomics revels a genus with tremendous synthesis potential of carbohydrate active enzymes and secondary metabolites.</title>
        <authorList>
            <person name="Sorensen T."/>
        </authorList>
    </citation>
    <scope>NUCLEOTIDE SEQUENCE [LARGE SCALE GENOMIC DNA]</scope>
    <source>
        <strain evidence="2 3">CBS 83171</strain>
    </source>
</reference>
<protein>
    <submittedName>
        <fullName evidence="2">Uncharacterized protein</fullName>
    </submittedName>
</protein>